<dbReference type="InterPro" id="IPR050272">
    <property type="entry name" value="Isochorismatase-like_hydrls"/>
</dbReference>
<dbReference type="PANTHER" id="PTHR43540">
    <property type="entry name" value="PEROXYUREIDOACRYLATE/UREIDOACRYLATE AMIDOHYDROLASE-RELATED"/>
    <property type="match status" value="1"/>
</dbReference>
<dbReference type="Gene3D" id="3.40.50.850">
    <property type="entry name" value="Isochorismatase-like"/>
    <property type="match status" value="1"/>
</dbReference>
<dbReference type="Pfam" id="PF00857">
    <property type="entry name" value="Isochorismatase"/>
    <property type="match status" value="1"/>
</dbReference>
<dbReference type="EMBL" id="FMZX01000002">
    <property type="protein sequence ID" value="SDC70603.1"/>
    <property type="molecule type" value="Genomic_DNA"/>
</dbReference>
<evidence type="ECO:0000313" key="4">
    <source>
        <dbReference type="Proteomes" id="UP000198925"/>
    </source>
</evidence>
<dbReference type="PANTHER" id="PTHR43540:SF1">
    <property type="entry name" value="ISOCHORISMATASE HYDROLASE"/>
    <property type="match status" value="1"/>
</dbReference>
<reference evidence="3 4" key="1">
    <citation type="submission" date="2016-10" db="EMBL/GenBank/DDBJ databases">
        <authorList>
            <person name="de Groot N.N."/>
        </authorList>
    </citation>
    <scope>NUCLEOTIDE SEQUENCE [LARGE SCALE GENOMIC DNA]</scope>
    <source>
        <strain evidence="3 4">CPCC 100156</strain>
    </source>
</reference>
<keyword evidence="4" id="KW-1185">Reference proteome</keyword>
<organism evidence="3 4">
    <name type="scientific">Belnapia rosea</name>
    <dbReference type="NCBI Taxonomy" id="938405"/>
    <lineage>
        <taxon>Bacteria</taxon>
        <taxon>Pseudomonadati</taxon>
        <taxon>Pseudomonadota</taxon>
        <taxon>Alphaproteobacteria</taxon>
        <taxon>Acetobacterales</taxon>
        <taxon>Roseomonadaceae</taxon>
        <taxon>Belnapia</taxon>
    </lineage>
</organism>
<dbReference type="GO" id="GO:0016787">
    <property type="term" value="F:hydrolase activity"/>
    <property type="evidence" value="ECO:0007669"/>
    <property type="project" value="UniProtKB-KW"/>
</dbReference>
<dbReference type="InterPro" id="IPR036380">
    <property type="entry name" value="Isochorismatase-like_sf"/>
</dbReference>
<evidence type="ECO:0000259" key="2">
    <source>
        <dbReference type="Pfam" id="PF00857"/>
    </source>
</evidence>
<dbReference type="InterPro" id="IPR000868">
    <property type="entry name" value="Isochorismatase-like_dom"/>
</dbReference>
<feature type="domain" description="Isochorismatase-like" evidence="2">
    <location>
        <begin position="23"/>
        <end position="195"/>
    </location>
</feature>
<evidence type="ECO:0000256" key="1">
    <source>
        <dbReference type="ARBA" id="ARBA00022801"/>
    </source>
</evidence>
<dbReference type="AlphaFoldDB" id="A0A1G6NRT4"/>
<dbReference type="RefSeq" id="WP_090661831.1">
    <property type="nucleotide sequence ID" value="NZ_FMZX01000002.1"/>
</dbReference>
<protein>
    <submittedName>
        <fullName evidence="3">Maleamate amidohydrolase</fullName>
    </submittedName>
</protein>
<gene>
    <name evidence="3" type="ORF">SAMN04487779_1002125</name>
</gene>
<proteinExistence type="predicted"/>
<dbReference type="Proteomes" id="UP000198925">
    <property type="component" value="Unassembled WGS sequence"/>
</dbReference>
<accession>A0A1G6NRT4</accession>
<keyword evidence="1 3" id="KW-0378">Hydrolase</keyword>
<dbReference type="STRING" id="938405.SAMN02927895_02879"/>
<dbReference type="SUPFAM" id="SSF52499">
    <property type="entry name" value="Isochorismatase-like hydrolases"/>
    <property type="match status" value="1"/>
</dbReference>
<sequence>MSDIYAARGYGSRPLGFGARIGVVVVDFQRGFTDPAFPMAGAPMVDAAVEATVPLIRAARRAGLPVIACVNGYDSPRAAPHWKAAPVFDLLKGTASVELDPRIAAAGPDVLLMKSAPSIFFATPAAAILTKERVDTVIVTGCITSGCVRASVIDAFSLGFRTMVAQDCVGDHDQVAHDQNLKDVERRYADIIDAATAIGEIERWTRANDKG</sequence>
<name>A0A1G6NRT4_9PROT</name>
<evidence type="ECO:0000313" key="3">
    <source>
        <dbReference type="EMBL" id="SDC70603.1"/>
    </source>
</evidence>